<dbReference type="EMBL" id="WUMV01000008">
    <property type="protein sequence ID" value="MXN66571.1"/>
    <property type="molecule type" value="Genomic_DNA"/>
</dbReference>
<protein>
    <submittedName>
        <fullName evidence="2">VOC family protein</fullName>
    </submittedName>
</protein>
<dbReference type="CDD" id="cd07262">
    <property type="entry name" value="VOC_like"/>
    <property type="match status" value="1"/>
</dbReference>
<reference evidence="2 3" key="1">
    <citation type="submission" date="2019-12" db="EMBL/GenBank/DDBJ databases">
        <authorList>
            <person name="Li M."/>
        </authorList>
    </citation>
    <scope>NUCLEOTIDE SEQUENCE [LARGE SCALE GENOMIC DNA]</scope>
    <source>
        <strain evidence="2 3">GBMRC 2046</strain>
    </source>
</reference>
<dbReference type="PROSITE" id="PS51819">
    <property type="entry name" value="VOC"/>
    <property type="match status" value="1"/>
</dbReference>
<proteinExistence type="predicted"/>
<dbReference type="RefSeq" id="WP_160776826.1">
    <property type="nucleotide sequence ID" value="NZ_WUMV01000008.1"/>
</dbReference>
<feature type="domain" description="VOC" evidence="1">
    <location>
        <begin position="3"/>
        <end position="125"/>
    </location>
</feature>
<name>A0A7X3S954_9HYPH</name>
<dbReference type="PANTHER" id="PTHR35006:SF2">
    <property type="entry name" value="GLYOXALASE FAMILY PROTEIN (AFU_ORTHOLOGUE AFUA_5G14830)"/>
    <property type="match status" value="1"/>
</dbReference>
<dbReference type="Gene3D" id="3.10.180.10">
    <property type="entry name" value="2,3-Dihydroxybiphenyl 1,2-Dioxygenase, domain 1"/>
    <property type="match status" value="1"/>
</dbReference>
<evidence type="ECO:0000313" key="3">
    <source>
        <dbReference type="Proteomes" id="UP000433101"/>
    </source>
</evidence>
<dbReference type="InterPro" id="IPR004360">
    <property type="entry name" value="Glyas_Fos-R_dOase_dom"/>
</dbReference>
<dbReference type="PANTHER" id="PTHR35006">
    <property type="entry name" value="GLYOXALASE FAMILY PROTEIN (AFU_ORTHOLOGUE AFUA_5G14830)"/>
    <property type="match status" value="1"/>
</dbReference>
<dbReference type="InterPro" id="IPR037523">
    <property type="entry name" value="VOC_core"/>
</dbReference>
<dbReference type="AlphaFoldDB" id="A0A7X3S954"/>
<organism evidence="2 3">
    <name type="scientific">Stappia sediminis</name>
    <dbReference type="NCBI Taxonomy" id="2692190"/>
    <lineage>
        <taxon>Bacteria</taxon>
        <taxon>Pseudomonadati</taxon>
        <taxon>Pseudomonadota</taxon>
        <taxon>Alphaproteobacteria</taxon>
        <taxon>Hyphomicrobiales</taxon>
        <taxon>Stappiaceae</taxon>
        <taxon>Stappia</taxon>
    </lineage>
</organism>
<dbReference type="Pfam" id="PF00903">
    <property type="entry name" value="Glyoxalase"/>
    <property type="match status" value="1"/>
</dbReference>
<dbReference type="SUPFAM" id="SSF54593">
    <property type="entry name" value="Glyoxalase/Bleomycin resistance protein/Dihydroxybiphenyl dioxygenase"/>
    <property type="match status" value="1"/>
</dbReference>
<dbReference type="InterPro" id="IPR029068">
    <property type="entry name" value="Glyas_Bleomycin-R_OHBP_Dase"/>
</dbReference>
<evidence type="ECO:0000259" key="1">
    <source>
        <dbReference type="PROSITE" id="PS51819"/>
    </source>
</evidence>
<comment type="caution">
    <text evidence="2">The sequence shown here is derived from an EMBL/GenBank/DDBJ whole genome shotgun (WGS) entry which is preliminary data.</text>
</comment>
<gene>
    <name evidence="2" type="ORF">GR183_16770</name>
</gene>
<evidence type="ECO:0000313" key="2">
    <source>
        <dbReference type="EMBL" id="MXN66571.1"/>
    </source>
</evidence>
<accession>A0A7X3S954</accession>
<keyword evidence="3" id="KW-1185">Reference proteome</keyword>
<dbReference type="Proteomes" id="UP000433101">
    <property type="component" value="Unassembled WGS sequence"/>
</dbReference>
<sequence>MSIVDHLSVGVPSIEAGRKFYDAVMEAIGAKCLAAGDGFAAYGTTRVEFLLLLPFDGGAPTGGNGTHIGLVAPSQSAVDAAYNAALANGGSDEGAPGPREAYPIPNVYTAYARDPFGNKIEVIHNGFAA</sequence>